<dbReference type="InterPro" id="IPR023610">
    <property type="entry name" value="PInositol-4/5-P-5/4-kinase"/>
</dbReference>
<gene>
    <name evidence="3" type="ORF">Ocin01_17581</name>
</gene>
<dbReference type="EMBL" id="LJIJ01002911">
    <property type="protein sequence ID" value="ODM89101.1"/>
    <property type="molecule type" value="Genomic_DNA"/>
</dbReference>
<dbReference type="SUPFAM" id="SSF56104">
    <property type="entry name" value="SAICAR synthase-like"/>
    <property type="match status" value="2"/>
</dbReference>
<evidence type="ECO:0000313" key="4">
    <source>
        <dbReference type="Proteomes" id="UP000094527"/>
    </source>
</evidence>
<dbReference type="GO" id="GO:0046854">
    <property type="term" value="P:phosphatidylinositol phosphate biosynthetic process"/>
    <property type="evidence" value="ECO:0007669"/>
    <property type="project" value="TreeGrafter"/>
</dbReference>
<comment type="caution">
    <text evidence="3">The sequence shown here is derived from an EMBL/GenBank/DDBJ whole genome shotgun (WGS) entry which is preliminary data.</text>
</comment>
<dbReference type="OrthoDB" id="70770at2759"/>
<dbReference type="Proteomes" id="UP000094527">
    <property type="component" value="Unassembled WGS sequence"/>
</dbReference>
<feature type="domain" description="PIPK" evidence="2">
    <location>
        <begin position="60"/>
        <end position="442"/>
    </location>
</feature>
<keyword evidence="1 3" id="KW-0418">Kinase</keyword>
<dbReference type="STRING" id="48709.A0A1D2M846"/>
<dbReference type="GO" id="GO:0005524">
    <property type="term" value="F:ATP binding"/>
    <property type="evidence" value="ECO:0007669"/>
    <property type="project" value="UniProtKB-UniRule"/>
</dbReference>
<keyword evidence="1" id="KW-0547">Nucleotide-binding</keyword>
<dbReference type="Pfam" id="PF01504">
    <property type="entry name" value="PIP5K"/>
    <property type="match status" value="1"/>
</dbReference>
<keyword evidence="4" id="KW-1185">Reference proteome</keyword>
<dbReference type="InterPro" id="IPR002498">
    <property type="entry name" value="PInositol-4-P-4/5-kinase_core"/>
</dbReference>
<dbReference type="GO" id="GO:0005886">
    <property type="term" value="C:plasma membrane"/>
    <property type="evidence" value="ECO:0007669"/>
    <property type="project" value="TreeGrafter"/>
</dbReference>
<dbReference type="Gene3D" id="3.30.810.10">
    <property type="entry name" value="2-Layer Sandwich"/>
    <property type="match status" value="1"/>
</dbReference>
<keyword evidence="1" id="KW-0067">ATP-binding</keyword>
<reference evidence="3 4" key="1">
    <citation type="journal article" date="2016" name="Genome Biol. Evol.">
        <title>Gene Family Evolution Reflects Adaptation to Soil Environmental Stressors in the Genome of the Collembolan Orchesella cincta.</title>
        <authorList>
            <person name="Faddeeva-Vakhrusheva A."/>
            <person name="Derks M.F."/>
            <person name="Anvar S.Y."/>
            <person name="Agamennone V."/>
            <person name="Suring W."/>
            <person name="Smit S."/>
            <person name="van Straalen N.M."/>
            <person name="Roelofs D."/>
        </authorList>
    </citation>
    <scope>NUCLEOTIDE SEQUENCE [LARGE SCALE GENOMIC DNA]</scope>
    <source>
        <tissue evidence="3">Mixed pool</tissue>
    </source>
</reference>
<dbReference type="Gene3D" id="3.30.800.10">
    <property type="entry name" value="Phosphatidylinositol Phosphate Kinase II Beta"/>
    <property type="match status" value="1"/>
</dbReference>
<dbReference type="PANTHER" id="PTHR23086:SF101">
    <property type="entry name" value="LP03320P-RELATED"/>
    <property type="match status" value="1"/>
</dbReference>
<dbReference type="GO" id="GO:0016308">
    <property type="term" value="F:1-phosphatidylinositol-4-phosphate 5-kinase activity"/>
    <property type="evidence" value="ECO:0007669"/>
    <property type="project" value="TreeGrafter"/>
</dbReference>
<organism evidence="3 4">
    <name type="scientific">Orchesella cincta</name>
    <name type="common">Springtail</name>
    <name type="synonym">Podura cincta</name>
    <dbReference type="NCBI Taxonomy" id="48709"/>
    <lineage>
        <taxon>Eukaryota</taxon>
        <taxon>Metazoa</taxon>
        <taxon>Ecdysozoa</taxon>
        <taxon>Arthropoda</taxon>
        <taxon>Hexapoda</taxon>
        <taxon>Collembola</taxon>
        <taxon>Entomobryomorpha</taxon>
        <taxon>Entomobryoidea</taxon>
        <taxon>Orchesellidae</taxon>
        <taxon>Orchesellinae</taxon>
        <taxon>Orchesella</taxon>
    </lineage>
</organism>
<dbReference type="SMART" id="SM00330">
    <property type="entry name" value="PIPKc"/>
    <property type="match status" value="1"/>
</dbReference>
<dbReference type="PANTHER" id="PTHR23086">
    <property type="entry name" value="PHOSPHATIDYLINOSITOL-4-PHOSPHATE 5-KINASE"/>
    <property type="match status" value="1"/>
</dbReference>
<evidence type="ECO:0000313" key="3">
    <source>
        <dbReference type="EMBL" id="ODM89101.1"/>
    </source>
</evidence>
<dbReference type="InterPro" id="IPR027484">
    <property type="entry name" value="PInositol-4-P-5-kinase_N"/>
</dbReference>
<dbReference type="AlphaFoldDB" id="A0A1D2M846"/>
<protein>
    <submittedName>
        <fullName evidence="3">Phosphatidylinositol 4-phosphate 5-kinase type-1 alpha</fullName>
    </submittedName>
</protein>
<dbReference type="OMA" id="KQINARS"/>
<dbReference type="InterPro" id="IPR027483">
    <property type="entry name" value="PInositol-4-P-4/5-kinase_C_sf"/>
</dbReference>
<keyword evidence="1" id="KW-0808">Transferase</keyword>
<feature type="non-terminal residue" evidence="3">
    <location>
        <position position="463"/>
    </location>
</feature>
<dbReference type="PROSITE" id="PS51455">
    <property type="entry name" value="PIPK"/>
    <property type="match status" value="1"/>
</dbReference>
<accession>A0A1D2M846</accession>
<evidence type="ECO:0000259" key="2">
    <source>
        <dbReference type="PROSITE" id="PS51455"/>
    </source>
</evidence>
<sequence>MKYDSVFSCFRSLLFSLYFSIVTIKSEHKLWKEERIGHKKIRASGEILYKDVESTLIMACIQRALKQLQQPPSISSPEEHSNTSNYDLEELLFSEDRLKTKQVHFSTSSDDSSVFHSEVDFRFKTYAPPAFDHFRVYLESARKTFWYNIKILLILTLYVALHFENCLHQEQAEACFTFPKMTSSSSKLFKKERRLLLQVLEDYYQNLKQNPRTLLPKFFGLYNYIPKTGGNKNIRFVGDEQRIAKCSKDGLEVRPQRKHLQQKSFVSRENEAISNFQRFGLCGAFFLEGSLEEATYNALMRTLERDANVLESLKIMDYSLLIGIHSLDLAASENSRQMQTKRGGKDLEESKIQKRNRRKLVAHSTALESIEIELDDMDFEVPFGGIPAKSRNGIIFSFSWSYRLSKKLEHTWKAVVYDGNTVSVHRPEFYARRFMDFLKSSVFCDRSRCMFHLKSKYFSKLAN</sequence>
<name>A0A1D2M846_ORCCI</name>
<evidence type="ECO:0000256" key="1">
    <source>
        <dbReference type="PROSITE-ProRule" id="PRU00781"/>
    </source>
</evidence>
<proteinExistence type="predicted"/>